<dbReference type="OrthoDB" id="186786at2759"/>
<dbReference type="GeneID" id="106159847"/>
<dbReference type="PANTHER" id="PTHR10983">
    <property type="entry name" value="1-ACYLGLYCEROL-3-PHOSPHATE ACYLTRANSFERASE-RELATED"/>
    <property type="match status" value="1"/>
</dbReference>
<dbReference type="SMART" id="SM00563">
    <property type="entry name" value="PlsC"/>
    <property type="match status" value="1"/>
</dbReference>
<evidence type="ECO:0000256" key="3">
    <source>
        <dbReference type="ARBA" id="ARBA00023315"/>
    </source>
</evidence>
<keyword evidence="3" id="KW-0012">Acyltransferase</keyword>
<organism evidence="6 7">
    <name type="scientific">Lingula anatina</name>
    <name type="common">Brachiopod</name>
    <name type="synonym">Lingula unguis</name>
    <dbReference type="NCBI Taxonomy" id="7574"/>
    <lineage>
        <taxon>Eukaryota</taxon>
        <taxon>Metazoa</taxon>
        <taxon>Spiralia</taxon>
        <taxon>Lophotrochozoa</taxon>
        <taxon>Brachiopoda</taxon>
        <taxon>Linguliformea</taxon>
        <taxon>Lingulata</taxon>
        <taxon>Lingulida</taxon>
        <taxon>Linguloidea</taxon>
        <taxon>Lingulidae</taxon>
        <taxon>Lingula</taxon>
    </lineage>
</organism>
<dbReference type="AlphaFoldDB" id="A0A1S3I0E0"/>
<dbReference type="STRING" id="7574.A0A1S3I0E0"/>
<dbReference type="InParanoid" id="A0A1S3I0E0"/>
<evidence type="ECO:0000256" key="4">
    <source>
        <dbReference type="SAM" id="Phobius"/>
    </source>
</evidence>
<comment type="similarity">
    <text evidence="1">Belongs to the 1-acyl-sn-glycerol-3-phosphate acyltransferase family.</text>
</comment>
<feature type="domain" description="Phospholipid/glycerol acyltransferase" evidence="5">
    <location>
        <begin position="84"/>
        <end position="207"/>
    </location>
</feature>
<feature type="transmembrane region" description="Helical" evidence="4">
    <location>
        <begin position="309"/>
        <end position="329"/>
    </location>
</feature>
<feature type="transmembrane region" description="Helical" evidence="4">
    <location>
        <begin position="335"/>
        <end position="357"/>
    </location>
</feature>
<dbReference type="InterPro" id="IPR032098">
    <property type="entry name" value="Acyltransf_C"/>
</dbReference>
<dbReference type="InterPro" id="IPR002123">
    <property type="entry name" value="Plipid/glycerol_acylTrfase"/>
</dbReference>
<proteinExistence type="inferred from homology"/>
<dbReference type="CDD" id="cd07990">
    <property type="entry name" value="LPLAT_LCLAT1-like"/>
    <property type="match status" value="1"/>
</dbReference>
<evidence type="ECO:0000313" key="6">
    <source>
        <dbReference type="Proteomes" id="UP000085678"/>
    </source>
</evidence>
<dbReference type="KEGG" id="lak:106159847"/>
<keyword evidence="4" id="KW-0812">Transmembrane</keyword>
<feature type="transmembrane region" description="Helical" evidence="4">
    <location>
        <begin position="51"/>
        <end position="69"/>
    </location>
</feature>
<dbReference type="GO" id="GO:0005783">
    <property type="term" value="C:endoplasmic reticulum"/>
    <property type="evidence" value="ECO:0007669"/>
    <property type="project" value="TreeGrafter"/>
</dbReference>
<dbReference type="Pfam" id="PF16076">
    <property type="entry name" value="Acyltransf_C"/>
    <property type="match status" value="1"/>
</dbReference>
<dbReference type="GO" id="GO:0036149">
    <property type="term" value="P:phosphatidylinositol acyl-chain remodeling"/>
    <property type="evidence" value="ECO:0007669"/>
    <property type="project" value="TreeGrafter"/>
</dbReference>
<gene>
    <name evidence="7" type="primary">LOC106159847</name>
</gene>
<protein>
    <submittedName>
        <fullName evidence="7">LOW QUALITY PROTEIN: lysocardiolipin acyltransferase 1-like</fullName>
    </submittedName>
</protein>
<name>A0A1S3I0E0_LINAN</name>
<keyword evidence="4" id="KW-1133">Transmembrane helix</keyword>
<evidence type="ECO:0000256" key="1">
    <source>
        <dbReference type="ARBA" id="ARBA00008655"/>
    </source>
</evidence>
<accession>A0A1S3I0E0</accession>
<dbReference type="Pfam" id="PF01553">
    <property type="entry name" value="Acyltransferase"/>
    <property type="match status" value="1"/>
</dbReference>
<keyword evidence="4" id="KW-0472">Membrane</keyword>
<feature type="transmembrane region" description="Helical" evidence="4">
    <location>
        <begin position="12"/>
        <end position="39"/>
    </location>
</feature>
<dbReference type="RefSeq" id="XP_013391730.1">
    <property type="nucleotide sequence ID" value="XM_013536276.1"/>
</dbReference>
<dbReference type="GO" id="GO:0016746">
    <property type="term" value="F:acyltransferase activity"/>
    <property type="evidence" value="ECO:0007669"/>
    <property type="project" value="UniProtKB-KW"/>
</dbReference>
<dbReference type="SUPFAM" id="SSF69593">
    <property type="entry name" value="Glycerol-3-phosphate (1)-acyltransferase"/>
    <property type="match status" value="1"/>
</dbReference>
<evidence type="ECO:0000256" key="2">
    <source>
        <dbReference type="ARBA" id="ARBA00022679"/>
    </source>
</evidence>
<reference evidence="7" key="1">
    <citation type="submission" date="2025-08" db="UniProtKB">
        <authorList>
            <consortium name="RefSeq"/>
        </authorList>
    </citation>
    <scope>IDENTIFICATION</scope>
    <source>
        <tissue evidence="7">Gonads</tissue>
    </source>
</reference>
<evidence type="ECO:0000313" key="7">
    <source>
        <dbReference type="RefSeq" id="XP_013391730.1"/>
    </source>
</evidence>
<dbReference type="Proteomes" id="UP000085678">
    <property type="component" value="Unplaced"/>
</dbReference>
<dbReference type="PANTHER" id="PTHR10983:SF16">
    <property type="entry name" value="LYSOCARDIOLIPIN ACYLTRANSFERASE 1"/>
    <property type="match status" value="1"/>
</dbReference>
<evidence type="ECO:0000259" key="5">
    <source>
        <dbReference type="SMART" id="SM00563"/>
    </source>
</evidence>
<keyword evidence="2" id="KW-0808">Transferase</keyword>
<sequence length="377" mass="43951">MVNVAVQRAKGILCAIFMFLSSSLGAVLMMGPVLPFMLLKPDVCRRKMDELIGLWETLPVAVLEIVMGMKIRIYGDRFIPGERCIIVMNHRTRLDWMFFWSCLFRYEGGTRHEKISLKKALKHVPGTGWAMQNAAYIFLERKWETDKILLQKMIGYFADLKHKTQLLIFPEGTDLTANTKNKSDIFAQKNNKKSYDYVLHPKTTGFSFIAQEMRKNNALDAIYDVTVGYPDSIPQTEQALLHGNLPKEVHFYCKRHPVVTIPITEEGLGTWLQNQWEKKEECLKNFYEEKQFTGVEELKFHDNEIRYSLYFYLTFWVTATMTFVFLILFSHIARIYALAVGIFYFSVDKLFGGTGMLQIEIHRWLQKALWKTTKKES</sequence>
<keyword evidence="6" id="KW-1185">Reference proteome</keyword>